<evidence type="ECO:0000256" key="1">
    <source>
        <dbReference type="SAM" id="MobiDB-lite"/>
    </source>
</evidence>
<feature type="compositionally biased region" description="Pro residues" evidence="1">
    <location>
        <begin position="509"/>
        <end position="519"/>
    </location>
</feature>
<name>A0A1H1GBN1_9ACTN</name>
<feature type="compositionally biased region" description="Low complexity" evidence="1">
    <location>
        <begin position="416"/>
        <end position="435"/>
    </location>
</feature>
<organism evidence="3 4">
    <name type="scientific">Thermostaphylospora chromogena</name>
    <dbReference type="NCBI Taxonomy" id="35622"/>
    <lineage>
        <taxon>Bacteria</taxon>
        <taxon>Bacillati</taxon>
        <taxon>Actinomycetota</taxon>
        <taxon>Actinomycetes</taxon>
        <taxon>Streptosporangiales</taxon>
        <taxon>Thermomonosporaceae</taxon>
        <taxon>Thermostaphylospora</taxon>
    </lineage>
</organism>
<keyword evidence="2" id="KW-0472">Membrane</keyword>
<feature type="region of interest" description="Disordered" evidence="1">
    <location>
        <begin position="174"/>
        <end position="610"/>
    </location>
</feature>
<feature type="compositionally biased region" description="Basic and acidic residues" evidence="1">
    <location>
        <begin position="395"/>
        <end position="415"/>
    </location>
</feature>
<feature type="compositionally biased region" description="Basic and acidic residues" evidence="1">
    <location>
        <begin position="222"/>
        <end position="231"/>
    </location>
</feature>
<feature type="compositionally biased region" description="Basic and acidic residues" evidence="1">
    <location>
        <begin position="441"/>
        <end position="456"/>
    </location>
</feature>
<feature type="compositionally biased region" description="Basic and acidic residues" evidence="1">
    <location>
        <begin position="552"/>
        <end position="578"/>
    </location>
</feature>
<dbReference type="OrthoDB" id="3638805at2"/>
<dbReference type="Proteomes" id="UP000217103">
    <property type="component" value="Unassembled WGS sequence"/>
</dbReference>
<dbReference type="RefSeq" id="WP_093260141.1">
    <property type="nucleotide sequence ID" value="NZ_FNKK01000002.1"/>
</dbReference>
<keyword evidence="2" id="KW-1133">Transmembrane helix</keyword>
<feature type="transmembrane region" description="Helical" evidence="2">
    <location>
        <begin position="33"/>
        <end position="49"/>
    </location>
</feature>
<dbReference type="EMBL" id="FNKK01000002">
    <property type="protein sequence ID" value="SDR10682.1"/>
    <property type="molecule type" value="Genomic_DNA"/>
</dbReference>
<feature type="compositionally biased region" description="Polar residues" evidence="1">
    <location>
        <begin position="266"/>
        <end position="275"/>
    </location>
</feature>
<accession>A0A1H1GBN1</accession>
<proteinExistence type="predicted"/>
<dbReference type="STRING" id="35622.SAMN04489764_3496"/>
<feature type="compositionally biased region" description="Basic and acidic residues" evidence="1">
    <location>
        <begin position="520"/>
        <end position="532"/>
    </location>
</feature>
<feature type="compositionally biased region" description="Basic and acidic residues" evidence="1">
    <location>
        <begin position="587"/>
        <end position="597"/>
    </location>
</feature>
<evidence type="ECO:0000313" key="3">
    <source>
        <dbReference type="EMBL" id="SDR10682.1"/>
    </source>
</evidence>
<evidence type="ECO:0000256" key="2">
    <source>
        <dbReference type="SAM" id="Phobius"/>
    </source>
</evidence>
<gene>
    <name evidence="3" type="ORF">SAMN04489764_3496</name>
</gene>
<evidence type="ECO:0000313" key="4">
    <source>
        <dbReference type="Proteomes" id="UP000217103"/>
    </source>
</evidence>
<feature type="compositionally biased region" description="Basic and acidic residues" evidence="1">
    <location>
        <begin position="286"/>
        <end position="335"/>
    </location>
</feature>
<feature type="compositionally biased region" description="Low complexity" evidence="1">
    <location>
        <begin position="337"/>
        <end position="365"/>
    </location>
</feature>
<sequence length="610" mass="63423">MILVSAGLVLIAIILLIVGVVQAEPYLVMWSIVVSVLSAVFLLIAVLVRRHELFPRGGRDQAPEALAAVPHPPGPMAGAMASPMMAAPVAHQGAAVNPPPGLHPMAAGMASPGVARPGTGVPPDAIVLVIPGRKRYHVPGCRQLMGRSHEELTYEEAREEGFTPCTTCLPDAALGGVQTPPVPDEAVSPAETRPSHSAQGHAHAEPRPHPEPPPPVSGGQPDLDRTARREPAQAGHEPSSPGREQARQGQEPPQRDPAPSRHGQEASPSDPQRSGSPHADPSPARQEGRPDPSHERGSQPRPQAPDREGVSGRDAASPRDAGRGRDAASPHDTARGRSTPAARDAAASQADAAAAAREPAAPATSWFTPEDRPVPRPRPSTAQSRDRGPSSTAPGREREPSSAASRGDRGPETEKPSGGPSAKSPAASRGPSTEAAVRRARPAEEPEVRVERRDTPPDPLAEEPATAPTRFPKRPAAPTTSQKPPQKPEPIVQVKLADPDDAGSARPSPAAPATPAPRPPAERSEAKGRTAEPRAFAGHDASRPGPTGPDAGETRAAGEKAERDQGARRDAAEERRPEGTGGGERPSQAEKPKDDAGTRTPQASDAAPRG</sequence>
<keyword evidence="4" id="KW-1185">Reference proteome</keyword>
<protein>
    <submittedName>
        <fullName evidence="3">Uncharacterized protein</fullName>
    </submittedName>
</protein>
<keyword evidence="2" id="KW-0812">Transmembrane</keyword>
<reference evidence="3 4" key="1">
    <citation type="submission" date="2016-10" db="EMBL/GenBank/DDBJ databases">
        <authorList>
            <person name="de Groot N.N."/>
        </authorList>
    </citation>
    <scope>NUCLEOTIDE SEQUENCE [LARGE SCALE GENOMIC DNA]</scope>
    <source>
        <strain evidence="3 4">DSM 43794</strain>
    </source>
</reference>
<dbReference type="AlphaFoldDB" id="A0A1H1GBN1"/>